<keyword evidence="5" id="KW-0249">Electron transport</keyword>
<evidence type="ECO:0000256" key="2">
    <source>
        <dbReference type="ARBA" id="ARBA00022485"/>
    </source>
</evidence>
<evidence type="ECO:0000313" key="10">
    <source>
        <dbReference type="Proteomes" id="UP001221217"/>
    </source>
</evidence>
<dbReference type="SUPFAM" id="SSF55021">
    <property type="entry name" value="ACT-like"/>
    <property type="match status" value="1"/>
</dbReference>
<sequence length="138" mass="15348">MSKITKRVLLTFSGSIAGKPVVTELIRNYDLEINIFRASITPNAEGHMAIDVTGEEKMVAEGLKFIETFDVNINKMKNSLVWDENKCVSCGNCLSHCPTDALYIHDETTREVRFNGEKCIACMSCVRNCPFGACSSLF</sequence>
<name>A0AAJ1IFX1_9SPIO</name>
<keyword evidence="1" id="KW-0813">Transport</keyword>
<evidence type="ECO:0000256" key="4">
    <source>
        <dbReference type="ARBA" id="ARBA00022737"/>
    </source>
</evidence>
<dbReference type="AlphaFoldDB" id="A0AAJ1IFX1"/>
<dbReference type="PROSITE" id="PS51379">
    <property type="entry name" value="4FE4S_FER_2"/>
    <property type="match status" value="2"/>
</dbReference>
<dbReference type="PROSITE" id="PS00198">
    <property type="entry name" value="4FE4S_FER_1"/>
    <property type="match status" value="2"/>
</dbReference>
<protein>
    <submittedName>
        <fullName evidence="9">4Fe-4S binding protein</fullName>
    </submittedName>
</protein>
<dbReference type="Gene3D" id="3.30.70.20">
    <property type="match status" value="2"/>
</dbReference>
<evidence type="ECO:0000259" key="8">
    <source>
        <dbReference type="PROSITE" id="PS51379"/>
    </source>
</evidence>
<evidence type="ECO:0000313" key="9">
    <source>
        <dbReference type="EMBL" id="MDC7226620.1"/>
    </source>
</evidence>
<keyword evidence="2" id="KW-0004">4Fe-4S</keyword>
<dbReference type="InterPro" id="IPR017896">
    <property type="entry name" value="4Fe4S_Fe-S-bd"/>
</dbReference>
<evidence type="ECO:0000256" key="7">
    <source>
        <dbReference type="ARBA" id="ARBA00023014"/>
    </source>
</evidence>
<keyword evidence="6" id="KW-0408">Iron</keyword>
<feature type="domain" description="4Fe-4S ferredoxin-type" evidence="8">
    <location>
        <begin position="78"/>
        <end position="107"/>
    </location>
</feature>
<dbReference type="InterPro" id="IPR017900">
    <property type="entry name" value="4Fe4S_Fe_S_CS"/>
</dbReference>
<dbReference type="PANTHER" id="PTHR43687">
    <property type="entry name" value="ADENYLYLSULFATE REDUCTASE, BETA SUBUNIT"/>
    <property type="match status" value="1"/>
</dbReference>
<gene>
    <name evidence="9" type="ORF">PQJ61_07630</name>
</gene>
<dbReference type="Gene3D" id="3.30.70.260">
    <property type="match status" value="1"/>
</dbReference>
<dbReference type="Pfam" id="PF09383">
    <property type="entry name" value="NIL"/>
    <property type="match status" value="1"/>
</dbReference>
<keyword evidence="3" id="KW-0479">Metal-binding</keyword>
<evidence type="ECO:0000256" key="3">
    <source>
        <dbReference type="ARBA" id="ARBA00022723"/>
    </source>
</evidence>
<dbReference type="InterPro" id="IPR050572">
    <property type="entry name" value="Fe-S_Ferredoxin"/>
</dbReference>
<dbReference type="SUPFAM" id="SSF54862">
    <property type="entry name" value="4Fe-4S ferredoxins"/>
    <property type="match status" value="1"/>
</dbReference>
<organism evidence="9 10">
    <name type="scientific">Candidatus Thalassospirochaeta sargassi</name>
    <dbReference type="NCBI Taxonomy" id="3119039"/>
    <lineage>
        <taxon>Bacteria</taxon>
        <taxon>Pseudomonadati</taxon>
        <taxon>Spirochaetota</taxon>
        <taxon>Spirochaetia</taxon>
        <taxon>Spirochaetales</taxon>
        <taxon>Spirochaetaceae</taxon>
        <taxon>Candidatus Thalassospirochaeta</taxon>
    </lineage>
</organism>
<dbReference type="Proteomes" id="UP001221217">
    <property type="component" value="Unassembled WGS sequence"/>
</dbReference>
<comment type="caution">
    <text evidence="9">The sequence shown here is derived from an EMBL/GenBank/DDBJ whole genome shotgun (WGS) entry which is preliminary data.</text>
</comment>
<evidence type="ECO:0000256" key="1">
    <source>
        <dbReference type="ARBA" id="ARBA00022448"/>
    </source>
</evidence>
<dbReference type="Pfam" id="PF12838">
    <property type="entry name" value="Fer4_7"/>
    <property type="match status" value="1"/>
</dbReference>
<feature type="domain" description="4Fe-4S ferredoxin-type" evidence="8">
    <location>
        <begin position="110"/>
        <end position="138"/>
    </location>
</feature>
<keyword evidence="4" id="KW-0677">Repeat</keyword>
<dbReference type="GO" id="GO:0046872">
    <property type="term" value="F:metal ion binding"/>
    <property type="evidence" value="ECO:0007669"/>
    <property type="project" value="UniProtKB-KW"/>
</dbReference>
<accession>A0AAJ1IFX1</accession>
<dbReference type="InterPro" id="IPR045865">
    <property type="entry name" value="ACT-like_dom_sf"/>
</dbReference>
<keyword evidence="7" id="KW-0411">Iron-sulfur</keyword>
<evidence type="ECO:0000256" key="6">
    <source>
        <dbReference type="ARBA" id="ARBA00023004"/>
    </source>
</evidence>
<dbReference type="SMART" id="SM00930">
    <property type="entry name" value="NIL"/>
    <property type="match status" value="1"/>
</dbReference>
<proteinExistence type="predicted"/>
<dbReference type="EMBL" id="JAQQAL010000015">
    <property type="protein sequence ID" value="MDC7226620.1"/>
    <property type="molecule type" value="Genomic_DNA"/>
</dbReference>
<dbReference type="GO" id="GO:0051539">
    <property type="term" value="F:4 iron, 4 sulfur cluster binding"/>
    <property type="evidence" value="ECO:0007669"/>
    <property type="project" value="UniProtKB-KW"/>
</dbReference>
<reference evidence="9 10" key="1">
    <citation type="submission" date="2022-12" db="EMBL/GenBank/DDBJ databases">
        <title>Metagenome assembled genome from gulf of manar.</title>
        <authorList>
            <person name="Kohli P."/>
            <person name="Pk S."/>
            <person name="Venkata Ramana C."/>
            <person name="Sasikala C."/>
        </authorList>
    </citation>
    <scope>NUCLEOTIDE SEQUENCE [LARGE SCALE GENOMIC DNA]</scope>
    <source>
        <strain evidence="9">JB008</strain>
    </source>
</reference>
<evidence type="ECO:0000256" key="5">
    <source>
        <dbReference type="ARBA" id="ARBA00022982"/>
    </source>
</evidence>
<dbReference type="PANTHER" id="PTHR43687:SF6">
    <property type="entry name" value="L-ASPARTATE SEMIALDEHYDE SULFURTRANSFERASE IRON-SULFUR SUBUNIT"/>
    <property type="match status" value="1"/>
</dbReference>
<dbReference type="InterPro" id="IPR018449">
    <property type="entry name" value="NIL_domain"/>
</dbReference>